<organism evidence="2 3">
    <name type="scientific">Ascodesmis nigricans</name>
    <dbReference type="NCBI Taxonomy" id="341454"/>
    <lineage>
        <taxon>Eukaryota</taxon>
        <taxon>Fungi</taxon>
        <taxon>Dikarya</taxon>
        <taxon>Ascomycota</taxon>
        <taxon>Pezizomycotina</taxon>
        <taxon>Pezizomycetes</taxon>
        <taxon>Pezizales</taxon>
        <taxon>Ascodesmidaceae</taxon>
        <taxon>Ascodesmis</taxon>
    </lineage>
</organism>
<sequence>MARHGNNDNHGSTTTSHPPHQQQQQQKRQEPHRVQTLKRGWTLIEKPPLSTGWEKLEPPSQEHVEADEELRRLVGNESILEFVKSWIEVATGLKARNFSGEGALMR</sequence>
<dbReference type="AlphaFoldDB" id="A0A4S2MXJ9"/>
<feature type="region of interest" description="Disordered" evidence="1">
    <location>
        <begin position="1"/>
        <end position="34"/>
    </location>
</feature>
<dbReference type="EMBL" id="ML220120">
    <property type="protein sequence ID" value="TGZ81306.1"/>
    <property type="molecule type" value="Genomic_DNA"/>
</dbReference>
<proteinExistence type="predicted"/>
<evidence type="ECO:0000256" key="1">
    <source>
        <dbReference type="SAM" id="MobiDB-lite"/>
    </source>
</evidence>
<feature type="compositionally biased region" description="Low complexity" evidence="1">
    <location>
        <begin position="17"/>
        <end position="26"/>
    </location>
</feature>
<protein>
    <submittedName>
        <fullName evidence="2">Uncharacterized protein</fullName>
    </submittedName>
</protein>
<accession>A0A4S2MXJ9</accession>
<evidence type="ECO:0000313" key="3">
    <source>
        <dbReference type="Proteomes" id="UP000298138"/>
    </source>
</evidence>
<gene>
    <name evidence="2" type="ORF">EX30DRAFT_395783</name>
</gene>
<evidence type="ECO:0000313" key="2">
    <source>
        <dbReference type="EMBL" id="TGZ81306.1"/>
    </source>
</evidence>
<dbReference type="InParanoid" id="A0A4S2MXJ9"/>
<name>A0A4S2MXJ9_9PEZI</name>
<dbReference type="Proteomes" id="UP000298138">
    <property type="component" value="Unassembled WGS sequence"/>
</dbReference>
<keyword evidence="3" id="KW-1185">Reference proteome</keyword>
<reference evidence="2 3" key="1">
    <citation type="submission" date="2019-04" db="EMBL/GenBank/DDBJ databases">
        <title>Comparative genomics and transcriptomics to analyze fruiting body development in filamentous ascomycetes.</title>
        <authorList>
            <consortium name="DOE Joint Genome Institute"/>
            <person name="Lutkenhaus R."/>
            <person name="Traeger S."/>
            <person name="Breuer J."/>
            <person name="Kuo A."/>
            <person name="Lipzen A."/>
            <person name="Pangilinan J."/>
            <person name="Dilworth D."/>
            <person name="Sandor L."/>
            <person name="Poggeler S."/>
            <person name="Barry K."/>
            <person name="Grigoriev I.V."/>
            <person name="Nowrousian M."/>
        </authorList>
    </citation>
    <scope>NUCLEOTIDE SEQUENCE [LARGE SCALE GENOMIC DNA]</scope>
    <source>
        <strain evidence="2 3">CBS 389.68</strain>
    </source>
</reference>